<comment type="subcellular location">
    <subcellularLocation>
        <location evidence="1">Membrane</location>
        <topology evidence="1">Multi-pass membrane protein</topology>
    </subcellularLocation>
</comment>
<dbReference type="GO" id="GO:0005886">
    <property type="term" value="C:plasma membrane"/>
    <property type="evidence" value="ECO:0007669"/>
    <property type="project" value="TreeGrafter"/>
</dbReference>
<evidence type="ECO:0000256" key="3">
    <source>
        <dbReference type="ARBA" id="ARBA00022692"/>
    </source>
</evidence>
<dbReference type="VEuPathDB" id="ToxoDB:ENH_00066410"/>
<accession>U6N3D1</accession>
<sequence length="346" mass="38418">MVLHEPDPTITYSIDIRNGGSSVGRTQELSLPPALDASTSLSSSPQFSCAPTRQRRRPYFLRICIHLVTCIILLVWSLVLLPKPPVVRGAFCNNTEISAPYQKESVSSLGVFGICFGIPFFLVATVELLFSAVRSTREESQEETGVTLFNRKLSRTLVDLYKYWGTLAVSLNLTFLLTNALKAAVGSLRPHFLDVCKPDWSQVACKDSTGERYVYVDNFHCTGDPKLMEEARRSFPSGHSSCTVCGMLFGVLYLHFRFSSQRQSTGRCSEVPLKRGRKSAIVEQVYSAFQALVPFLQAIMLLVALYVPATRVRENFHHGRDVAAGMAIGVLSTLYGFFLVLNVNGR</sequence>
<dbReference type="GO" id="GO:0008195">
    <property type="term" value="F:phosphatidate phosphatase activity"/>
    <property type="evidence" value="ECO:0007669"/>
    <property type="project" value="TreeGrafter"/>
</dbReference>
<reference evidence="8" key="2">
    <citation type="submission" date="2013-10" db="EMBL/GenBank/DDBJ databases">
        <authorList>
            <person name="Aslett M."/>
        </authorList>
    </citation>
    <scope>NUCLEOTIDE SEQUENCE [LARGE SCALE GENOMIC DNA]</scope>
    <source>
        <strain evidence="8">Houghton</strain>
    </source>
</reference>
<dbReference type="InterPro" id="IPR043216">
    <property type="entry name" value="PAP-like"/>
</dbReference>
<dbReference type="Proteomes" id="UP000030754">
    <property type="component" value="Unassembled WGS sequence"/>
</dbReference>
<feature type="domain" description="Phosphatidic acid phosphatase type 2/haloperoxidase" evidence="7">
    <location>
        <begin position="163"/>
        <end position="337"/>
    </location>
</feature>
<dbReference type="RefSeq" id="XP_013437706.1">
    <property type="nucleotide sequence ID" value="XM_013582252.1"/>
</dbReference>
<reference evidence="8" key="1">
    <citation type="submission" date="2013-10" db="EMBL/GenBank/DDBJ databases">
        <title>Genomic analysis of the causative agents of coccidiosis in chickens.</title>
        <authorList>
            <person name="Reid A.J."/>
            <person name="Blake D."/>
            <person name="Billington K."/>
            <person name="Browne H."/>
            <person name="Dunn M."/>
            <person name="Hung S."/>
            <person name="Kawahara F."/>
            <person name="Miranda-Saavedra D."/>
            <person name="Mourier T."/>
            <person name="Nagra H."/>
            <person name="Otto T.D."/>
            <person name="Rawlings N."/>
            <person name="Sanchez A."/>
            <person name="Sanders M."/>
            <person name="Subramaniam C."/>
            <person name="Tay Y."/>
            <person name="Dear P."/>
            <person name="Doerig C."/>
            <person name="Gruber A."/>
            <person name="Parkinson J."/>
            <person name="Shirley M."/>
            <person name="Wan K.L."/>
            <person name="Berriman M."/>
            <person name="Tomley F."/>
            <person name="Pain A."/>
        </authorList>
    </citation>
    <scope>NUCLEOTIDE SEQUENCE [LARGE SCALE GENOMIC DNA]</scope>
    <source>
        <strain evidence="8">Houghton</strain>
    </source>
</reference>
<protein>
    <recommendedName>
        <fullName evidence="7">Phosphatidic acid phosphatase type 2/haloperoxidase domain-containing protein</fullName>
    </recommendedName>
</protein>
<feature type="transmembrane region" description="Helical" evidence="6">
    <location>
        <begin position="285"/>
        <end position="307"/>
    </location>
</feature>
<evidence type="ECO:0000256" key="6">
    <source>
        <dbReference type="SAM" id="Phobius"/>
    </source>
</evidence>
<evidence type="ECO:0000313" key="8">
    <source>
        <dbReference type="EMBL" id="CDJ69239.1"/>
    </source>
</evidence>
<dbReference type="OrthoDB" id="328563at2759"/>
<proteinExistence type="inferred from homology"/>
<dbReference type="Pfam" id="PF01569">
    <property type="entry name" value="PAP2"/>
    <property type="match status" value="1"/>
</dbReference>
<evidence type="ECO:0000256" key="4">
    <source>
        <dbReference type="ARBA" id="ARBA00022989"/>
    </source>
</evidence>
<dbReference type="AlphaFoldDB" id="U6N3D1"/>
<feature type="transmembrane region" description="Helical" evidence="6">
    <location>
        <begin position="322"/>
        <end position="343"/>
    </location>
</feature>
<dbReference type="Gene3D" id="1.20.144.10">
    <property type="entry name" value="Phosphatidic acid phosphatase type 2/haloperoxidase"/>
    <property type="match status" value="1"/>
</dbReference>
<evidence type="ECO:0000256" key="2">
    <source>
        <dbReference type="ARBA" id="ARBA00008816"/>
    </source>
</evidence>
<name>U6N3D1_9EIME</name>
<dbReference type="GO" id="GO:0007165">
    <property type="term" value="P:signal transduction"/>
    <property type="evidence" value="ECO:0007669"/>
    <property type="project" value="TreeGrafter"/>
</dbReference>
<dbReference type="EMBL" id="HG725685">
    <property type="protein sequence ID" value="CDJ69239.1"/>
    <property type="molecule type" value="Genomic_DNA"/>
</dbReference>
<gene>
    <name evidence="8" type="ORF">ENH_00066410</name>
</gene>
<evidence type="ECO:0000256" key="1">
    <source>
        <dbReference type="ARBA" id="ARBA00004141"/>
    </source>
</evidence>
<dbReference type="PANTHER" id="PTHR10165:SF103">
    <property type="entry name" value="PHOSPHOLIPID PHOSPHATASE HOMOLOG 1.2 HOMOLOG"/>
    <property type="match status" value="1"/>
</dbReference>
<keyword evidence="5 6" id="KW-0472">Membrane</keyword>
<dbReference type="SUPFAM" id="SSF48317">
    <property type="entry name" value="Acid phosphatase/Vanadium-dependent haloperoxidase"/>
    <property type="match status" value="1"/>
</dbReference>
<evidence type="ECO:0000259" key="7">
    <source>
        <dbReference type="SMART" id="SM00014"/>
    </source>
</evidence>
<dbReference type="InterPro" id="IPR036938">
    <property type="entry name" value="PAP2/HPO_sf"/>
</dbReference>
<evidence type="ECO:0000313" key="9">
    <source>
        <dbReference type="Proteomes" id="UP000030754"/>
    </source>
</evidence>
<dbReference type="PANTHER" id="PTHR10165">
    <property type="entry name" value="LIPID PHOSPHATE PHOSPHATASE"/>
    <property type="match status" value="1"/>
</dbReference>
<keyword evidence="4 6" id="KW-1133">Transmembrane helix</keyword>
<organism evidence="8 9">
    <name type="scientific">Eimeria necatrix</name>
    <dbReference type="NCBI Taxonomy" id="51315"/>
    <lineage>
        <taxon>Eukaryota</taxon>
        <taxon>Sar</taxon>
        <taxon>Alveolata</taxon>
        <taxon>Apicomplexa</taxon>
        <taxon>Conoidasida</taxon>
        <taxon>Coccidia</taxon>
        <taxon>Eucoccidiorida</taxon>
        <taxon>Eimeriorina</taxon>
        <taxon>Eimeriidae</taxon>
        <taxon>Eimeria</taxon>
    </lineage>
</organism>
<feature type="transmembrane region" description="Helical" evidence="6">
    <location>
        <begin position="109"/>
        <end position="130"/>
    </location>
</feature>
<dbReference type="SMART" id="SM00014">
    <property type="entry name" value="acidPPc"/>
    <property type="match status" value="1"/>
</dbReference>
<evidence type="ECO:0000256" key="5">
    <source>
        <dbReference type="ARBA" id="ARBA00023136"/>
    </source>
</evidence>
<keyword evidence="3 6" id="KW-0812">Transmembrane</keyword>
<dbReference type="GeneID" id="25476776"/>
<dbReference type="GO" id="GO:0046839">
    <property type="term" value="P:phospholipid dephosphorylation"/>
    <property type="evidence" value="ECO:0007669"/>
    <property type="project" value="TreeGrafter"/>
</dbReference>
<dbReference type="GO" id="GO:0006644">
    <property type="term" value="P:phospholipid metabolic process"/>
    <property type="evidence" value="ECO:0007669"/>
    <property type="project" value="InterPro"/>
</dbReference>
<dbReference type="InterPro" id="IPR000326">
    <property type="entry name" value="PAP2/HPO"/>
</dbReference>
<comment type="similarity">
    <text evidence="2">Belongs to the PA-phosphatase related phosphoesterase family.</text>
</comment>
<keyword evidence="9" id="KW-1185">Reference proteome</keyword>
<feature type="transmembrane region" description="Helical" evidence="6">
    <location>
        <begin position="59"/>
        <end position="79"/>
    </location>
</feature>